<accession>A0A0F9F8E5</accession>
<organism evidence="1">
    <name type="scientific">marine sediment metagenome</name>
    <dbReference type="NCBI Taxonomy" id="412755"/>
    <lineage>
        <taxon>unclassified sequences</taxon>
        <taxon>metagenomes</taxon>
        <taxon>ecological metagenomes</taxon>
    </lineage>
</organism>
<evidence type="ECO:0000313" key="1">
    <source>
        <dbReference type="EMBL" id="KKL82568.1"/>
    </source>
</evidence>
<dbReference type="EMBL" id="LAZR01022241">
    <property type="protein sequence ID" value="KKL82568.1"/>
    <property type="molecule type" value="Genomic_DNA"/>
</dbReference>
<sequence>IEEAETFTLDRDGIARALSEILTGSNTVDQKIKASNALEKLTRYGDVDDKSTFQDDFERFLVDYGDVLEEFMGGDSEKFNEIFRPTLDSKGQIQFHLKKNLSHSEKKLAMIVLLRTLILRNVFSSS</sequence>
<dbReference type="AlphaFoldDB" id="A0A0F9F8E5"/>
<comment type="caution">
    <text evidence="1">The sequence shown here is derived from an EMBL/GenBank/DDBJ whole genome shotgun (WGS) entry which is preliminary data.</text>
</comment>
<reference evidence="1" key="1">
    <citation type="journal article" date="2015" name="Nature">
        <title>Complex archaea that bridge the gap between prokaryotes and eukaryotes.</title>
        <authorList>
            <person name="Spang A."/>
            <person name="Saw J.H."/>
            <person name="Jorgensen S.L."/>
            <person name="Zaremba-Niedzwiedzka K."/>
            <person name="Martijn J."/>
            <person name="Lind A.E."/>
            <person name="van Eijk R."/>
            <person name="Schleper C."/>
            <person name="Guy L."/>
            <person name="Ettema T.J."/>
        </authorList>
    </citation>
    <scope>NUCLEOTIDE SEQUENCE</scope>
</reference>
<gene>
    <name evidence="1" type="ORF">LCGC14_1983440</name>
</gene>
<proteinExistence type="predicted"/>
<name>A0A0F9F8E5_9ZZZZ</name>
<protein>
    <submittedName>
        <fullName evidence="1">Uncharacterized protein</fullName>
    </submittedName>
</protein>
<feature type="non-terminal residue" evidence="1">
    <location>
        <position position="1"/>
    </location>
</feature>